<keyword evidence="9" id="KW-0902">Two-component regulatory system</keyword>
<dbReference type="InterPro" id="IPR003661">
    <property type="entry name" value="HisK_dim/P_dom"/>
</dbReference>
<evidence type="ECO:0000256" key="7">
    <source>
        <dbReference type="ARBA" id="ARBA00022777"/>
    </source>
</evidence>
<evidence type="ECO:0000256" key="4">
    <source>
        <dbReference type="ARBA" id="ARBA00022553"/>
    </source>
</evidence>
<evidence type="ECO:0000256" key="1">
    <source>
        <dbReference type="ARBA" id="ARBA00000085"/>
    </source>
</evidence>
<dbReference type="SUPFAM" id="SSF158472">
    <property type="entry name" value="HAMP domain-like"/>
    <property type="match status" value="1"/>
</dbReference>
<dbReference type="SUPFAM" id="SSF47384">
    <property type="entry name" value="Homodimeric domain of signal transducing histidine kinase"/>
    <property type="match status" value="1"/>
</dbReference>
<dbReference type="InterPro" id="IPR004358">
    <property type="entry name" value="Sig_transdc_His_kin-like_C"/>
</dbReference>
<dbReference type="PRINTS" id="PR00344">
    <property type="entry name" value="BCTRLSENSOR"/>
</dbReference>
<name>A0ABN3V6B2_9PSEU</name>
<keyword evidence="15" id="KW-1185">Reference proteome</keyword>
<dbReference type="PANTHER" id="PTHR45436">
    <property type="entry name" value="SENSOR HISTIDINE KINASE YKOH"/>
    <property type="match status" value="1"/>
</dbReference>
<gene>
    <name evidence="14" type="ORF">GCM10010470_11540</name>
</gene>
<evidence type="ECO:0000313" key="14">
    <source>
        <dbReference type="EMBL" id="GAA2779542.1"/>
    </source>
</evidence>
<evidence type="ECO:0000256" key="11">
    <source>
        <dbReference type="SAM" id="Phobius"/>
    </source>
</evidence>
<dbReference type="InterPro" id="IPR036097">
    <property type="entry name" value="HisK_dim/P_sf"/>
</dbReference>
<organism evidence="14 15">
    <name type="scientific">Saccharopolyspora taberi</name>
    <dbReference type="NCBI Taxonomy" id="60895"/>
    <lineage>
        <taxon>Bacteria</taxon>
        <taxon>Bacillati</taxon>
        <taxon>Actinomycetota</taxon>
        <taxon>Actinomycetes</taxon>
        <taxon>Pseudonocardiales</taxon>
        <taxon>Pseudonocardiaceae</taxon>
        <taxon>Saccharopolyspora</taxon>
    </lineage>
</organism>
<dbReference type="CDD" id="cd06225">
    <property type="entry name" value="HAMP"/>
    <property type="match status" value="1"/>
</dbReference>
<comment type="subcellular location">
    <subcellularLocation>
        <location evidence="2">Cell membrane</location>
    </subcellularLocation>
</comment>
<evidence type="ECO:0000256" key="2">
    <source>
        <dbReference type="ARBA" id="ARBA00004236"/>
    </source>
</evidence>
<dbReference type="RefSeq" id="WP_344678346.1">
    <property type="nucleotide sequence ID" value="NZ_BAAAUX010000005.1"/>
</dbReference>
<feature type="domain" description="HAMP" evidence="13">
    <location>
        <begin position="176"/>
        <end position="229"/>
    </location>
</feature>
<dbReference type="SMART" id="SM00387">
    <property type="entry name" value="HATPase_c"/>
    <property type="match status" value="1"/>
</dbReference>
<sequence length="471" mass="50592">MRPRTLRGRLLLVLLAVTVAGLVVMGITSVALLERSLVARTDDKLADLARPWIEGLRPPPEPPFPAPPPHELPTDFRVTFFDFRGAPTGGMLGQSEGDTSGPLLRDPGPALGTVPDRAGGADWRVRTLHLPDGRTIVLALSLRSVDTAVRELMTIELVVGAVVLAVLVGTAAVTVRLGLRPLTRIEDTADAIAAGELDRRVPDEDPRTEAGRLGLALNTMLGRLAAAMRERERSEQRMRSFVADASHELRTPLTSIRGFAELYRRSDRHPEEDVRRMMARIEAESARMGSLVEDLLLLARLDRERTVDLTEVDLVPLVHDVVHDAAVRDPGRAVEFDAPDRAVRVLGDGPRLRQVLTNLVTNALVHTEPGTPVTISVGWGAVSSDVLAAAGASVAEGTRMGSVEVADSGPGIAREEAHRVFDRFYRARDRPGGSGLGLAITAAIAEAHNGRVELTANPAGGSTFRLLIPPG</sequence>
<reference evidence="14 15" key="1">
    <citation type="journal article" date="2019" name="Int. J. Syst. Evol. Microbiol.">
        <title>The Global Catalogue of Microorganisms (GCM) 10K type strain sequencing project: providing services to taxonomists for standard genome sequencing and annotation.</title>
        <authorList>
            <consortium name="The Broad Institute Genomics Platform"/>
            <consortium name="The Broad Institute Genome Sequencing Center for Infectious Disease"/>
            <person name="Wu L."/>
            <person name="Ma J."/>
        </authorList>
    </citation>
    <scope>NUCLEOTIDE SEQUENCE [LARGE SCALE GENOMIC DNA]</scope>
    <source>
        <strain evidence="14 15">JCM 9383</strain>
    </source>
</reference>
<dbReference type="SMART" id="SM00304">
    <property type="entry name" value="HAMP"/>
    <property type="match status" value="1"/>
</dbReference>
<dbReference type="PROSITE" id="PS50885">
    <property type="entry name" value="HAMP"/>
    <property type="match status" value="1"/>
</dbReference>
<dbReference type="EMBL" id="BAAAUX010000005">
    <property type="protein sequence ID" value="GAA2779542.1"/>
    <property type="molecule type" value="Genomic_DNA"/>
</dbReference>
<keyword evidence="10 11" id="KW-0472">Membrane</keyword>
<dbReference type="InterPro" id="IPR005467">
    <property type="entry name" value="His_kinase_dom"/>
</dbReference>
<dbReference type="Proteomes" id="UP001500979">
    <property type="component" value="Unassembled WGS sequence"/>
</dbReference>
<dbReference type="PROSITE" id="PS50109">
    <property type="entry name" value="HIS_KIN"/>
    <property type="match status" value="1"/>
</dbReference>
<dbReference type="InterPro" id="IPR050428">
    <property type="entry name" value="TCS_sensor_his_kinase"/>
</dbReference>
<dbReference type="Pfam" id="PF00512">
    <property type="entry name" value="HisKA"/>
    <property type="match status" value="1"/>
</dbReference>
<evidence type="ECO:0000256" key="6">
    <source>
        <dbReference type="ARBA" id="ARBA00022692"/>
    </source>
</evidence>
<feature type="domain" description="Histidine kinase" evidence="12">
    <location>
        <begin position="244"/>
        <end position="471"/>
    </location>
</feature>
<comment type="catalytic activity">
    <reaction evidence="1">
        <text>ATP + protein L-histidine = ADP + protein N-phospho-L-histidine.</text>
        <dbReference type="EC" id="2.7.13.3"/>
    </reaction>
</comment>
<dbReference type="PANTHER" id="PTHR45436:SF5">
    <property type="entry name" value="SENSOR HISTIDINE KINASE TRCS"/>
    <property type="match status" value="1"/>
</dbReference>
<dbReference type="InterPro" id="IPR003594">
    <property type="entry name" value="HATPase_dom"/>
</dbReference>
<evidence type="ECO:0000256" key="3">
    <source>
        <dbReference type="ARBA" id="ARBA00012438"/>
    </source>
</evidence>
<feature type="transmembrane region" description="Helical" evidence="11">
    <location>
        <begin position="157"/>
        <end position="179"/>
    </location>
</feature>
<dbReference type="InterPro" id="IPR036890">
    <property type="entry name" value="HATPase_C_sf"/>
</dbReference>
<dbReference type="CDD" id="cd00075">
    <property type="entry name" value="HATPase"/>
    <property type="match status" value="1"/>
</dbReference>
<keyword evidence="4" id="KW-0597">Phosphoprotein</keyword>
<keyword evidence="7 14" id="KW-0418">Kinase</keyword>
<accession>A0ABN3V6B2</accession>
<keyword evidence="6 11" id="KW-0812">Transmembrane</keyword>
<evidence type="ECO:0000256" key="10">
    <source>
        <dbReference type="ARBA" id="ARBA00023136"/>
    </source>
</evidence>
<dbReference type="Gene3D" id="6.10.340.10">
    <property type="match status" value="1"/>
</dbReference>
<dbReference type="Gene3D" id="1.10.287.130">
    <property type="match status" value="1"/>
</dbReference>
<dbReference type="SUPFAM" id="SSF55874">
    <property type="entry name" value="ATPase domain of HSP90 chaperone/DNA topoisomerase II/histidine kinase"/>
    <property type="match status" value="1"/>
</dbReference>
<evidence type="ECO:0000256" key="9">
    <source>
        <dbReference type="ARBA" id="ARBA00023012"/>
    </source>
</evidence>
<evidence type="ECO:0000259" key="13">
    <source>
        <dbReference type="PROSITE" id="PS50885"/>
    </source>
</evidence>
<protein>
    <recommendedName>
        <fullName evidence="3">histidine kinase</fullName>
        <ecNumber evidence="3">2.7.13.3</ecNumber>
    </recommendedName>
</protein>
<dbReference type="Gene3D" id="3.30.565.10">
    <property type="entry name" value="Histidine kinase-like ATPase, C-terminal domain"/>
    <property type="match status" value="1"/>
</dbReference>
<evidence type="ECO:0000256" key="5">
    <source>
        <dbReference type="ARBA" id="ARBA00022679"/>
    </source>
</evidence>
<proteinExistence type="predicted"/>
<dbReference type="SMART" id="SM00388">
    <property type="entry name" value="HisKA"/>
    <property type="match status" value="1"/>
</dbReference>
<comment type="caution">
    <text evidence="14">The sequence shown here is derived from an EMBL/GenBank/DDBJ whole genome shotgun (WGS) entry which is preliminary data.</text>
</comment>
<dbReference type="Pfam" id="PF00672">
    <property type="entry name" value="HAMP"/>
    <property type="match status" value="1"/>
</dbReference>
<dbReference type="InterPro" id="IPR003660">
    <property type="entry name" value="HAMP_dom"/>
</dbReference>
<dbReference type="Pfam" id="PF02518">
    <property type="entry name" value="HATPase_c"/>
    <property type="match status" value="1"/>
</dbReference>
<dbReference type="EC" id="2.7.13.3" evidence="3"/>
<keyword evidence="8 11" id="KW-1133">Transmembrane helix</keyword>
<evidence type="ECO:0000259" key="12">
    <source>
        <dbReference type="PROSITE" id="PS50109"/>
    </source>
</evidence>
<evidence type="ECO:0000313" key="15">
    <source>
        <dbReference type="Proteomes" id="UP001500979"/>
    </source>
</evidence>
<evidence type="ECO:0000256" key="8">
    <source>
        <dbReference type="ARBA" id="ARBA00022989"/>
    </source>
</evidence>
<keyword evidence="5" id="KW-0808">Transferase</keyword>
<dbReference type="GO" id="GO:0016301">
    <property type="term" value="F:kinase activity"/>
    <property type="evidence" value="ECO:0007669"/>
    <property type="project" value="UniProtKB-KW"/>
</dbReference>
<dbReference type="CDD" id="cd00082">
    <property type="entry name" value="HisKA"/>
    <property type="match status" value="1"/>
</dbReference>